<protein>
    <recommendedName>
        <fullName evidence="2">thioredoxin-dependent peroxiredoxin</fullName>
        <ecNumber evidence="2">1.11.1.24</ecNumber>
    </recommendedName>
</protein>
<dbReference type="GO" id="GO:0008379">
    <property type="term" value="F:thioredoxin peroxidase activity"/>
    <property type="evidence" value="ECO:0007669"/>
    <property type="project" value="TreeGrafter"/>
</dbReference>
<evidence type="ECO:0000256" key="2">
    <source>
        <dbReference type="ARBA" id="ARBA00013017"/>
    </source>
</evidence>
<keyword evidence="5" id="KW-0560">Oxidoreductase</keyword>
<evidence type="ECO:0000256" key="5">
    <source>
        <dbReference type="ARBA" id="ARBA00023002"/>
    </source>
</evidence>
<dbReference type="PROSITE" id="PS51352">
    <property type="entry name" value="THIOREDOXIN_2"/>
    <property type="match status" value="1"/>
</dbReference>
<dbReference type="PANTHER" id="PTHR10681:SF171">
    <property type="entry name" value="PEROXIREDOXIN 4"/>
    <property type="match status" value="1"/>
</dbReference>
<dbReference type="EC" id="1.11.1.24" evidence="2"/>
<dbReference type="GO" id="GO:0006979">
    <property type="term" value="P:response to oxidative stress"/>
    <property type="evidence" value="ECO:0007669"/>
    <property type="project" value="TreeGrafter"/>
</dbReference>
<keyword evidence="4" id="KW-0049">Antioxidant</keyword>
<dbReference type="InterPro" id="IPR036249">
    <property type="entry name" value="Thioredoxin-like_sf"/>
</dbReference>
<sequence>SIQKGTIHVGDPAPYFTCDAVTKLKFEEVSLHNYKGKFVVMLFYPLDFTYVCPTEIISFAERIDEFRTIGCEVLGISTDSKFTHLAW</sequence>
<evidence type="ECO:0000256" key="3">
    <source>
        <dbReference type="ARBA" id="ARBA00022559"/>
    </source>
</evidence>
<dbReference type="Proteomes" id="UP000747542">
    <property type="component" value="Unassembled WGS sequence"/>
</dbReference>
<comment type="similarity">
    <text evidence="1">Belongs to the peroxiredoxin family. AhpC/Prx1 subfamily.</text>
</comment>
<dbReference type="InterPro" id="IPR000866">
    <property type="entry name" value="AhpC/TSA"/>
</dbReference>
<name>A0A8J5K4K0_HOMAM</name>
<proteinExistence type="inferred from homology"/>
<evidence type="ECO:0000256" key="4">
    <source>
        <dbReference type="ARBA" id="ARBA00022862"/>
    </source>
</evidence>
<evidence type="ECO:0000256" key="6">
    <source>
        <dbReference type="ARBA" id="ARBA00023284"/>
    </source>
</evidence>
<evidence type="ECO:0000313" key="10">
    <source>
        <dbReference type="Proteomes" id="UP000747542"/>
    </source>
</evidence>
<accession>A0A8J5K4K0</accession>
<keyword evidence="6" id="KW-0676">Redox-active center</keyword>
<evidence type="ECO:0000256" key="7">
    <source>
        <dbReference type="ARBA" id="ARBA00049091"/>
    </source>
</evidence>
<keyword evidence="10" id="KW-1185">Reference proteome</keyword>
<dbReference type="AlphaFoldDB" id="A0A8J5K4K0"/>
<keyword evidence="3" id="KW-0575">Peroxidase</keyword>
<evidence type="ECO:0000256" key="1">
    <source>
        <dbReference type="ARBA" id="ARBA00009796"/>
    </source>
</evidence>
<gene>
    <name evidence="9" type="primary">PRDX2-L</name>
    <name evidence="9" type="ORF">Hamer_G005235</name>
</gene>
<reference evidence="9" key="1">
    <citation type="journal article" date="2021" name="Sci. Adv.">
        <title>The American lobster genome reveals insights on longevity, neural, and immune adaptations.</title>
        <authorList>
            <person name="Polinski J.M."/>
            <person name="Zimin A.V."/>
            <person name="Clark K.F."/>
            <person name="Kohn A.B."/>
            <person name="Sadowski N."/>
            <person name="Timp W."/>
            <person name="Ptitsyn A."/>
            <person name="Khanna P."/>
            <person name="Romanova D.Y."/>
            <person name="Williams P."/>
            <person name="Greenwood S.J."/>
            <person name="Moroz L.L."/>
            <person name="Walt D.R."/>
            <person name="Bodnar A.G."/>
        </authorList>
    </citation>
    <scope>NUCLEOTIDE SEQUENCE</scope>
    <source>
        <strain evidence="9">GMGI-L3</strain>
    </source>
</reference>
<dbReference type="InterPro" id="IPR050217">
    <property type="entry name" value="Peroxiredoxin"/>
</dbReference>
<dbReference type="InterPro" id="IPR013766">
    <property type="entry name" value="Thioredoxin_domain"/>
</dbReference>
<evidence type="ECO:0000313" key="9">
    <source>
        <dbReference type="EMBL" id="KAG7164799.1"/>
    </source>
</evidence>
<dbReference type="PANTHER" id="PTHR10681">
    <property type="entry name" value="THIOREDOXIN PEROXIDASE"/>
    <property type="match status" value="1"/>
</dbReference>
<comment type="caution">
    <text evidence="9">The sequence shown here is derived from an EMBL/GenBank/DDBJ whole genome shotgun (WGS) entry which is preliminary data.</text>
</comment>
<dbReference type="GO" id="GO:0033554">
    <property type="term" value="P:cellular response to stress"/>
    <property type="evidence" value="ECO:0007669"/>
    <property type="project" value="TreeGrafter"/>
</dbReference>
<evidence type="ECO:0000259" key="8">
    <source>
        <dbReference type="PROSITE" id="PS51352"/>
    </source>
</evidence>
<dbReference type="GO" id="GO:0045454">
    <property type="term" value="P:cell redox homeostasis"/>
    <property type="evidence" value="ECO:0007669"/>
    <property type="project" value="TreeGrafter"/>
</dbReference>
<dbReference type="Pfam" id="PF00578">
    <property type="entry name" value="AhpC-TSA"/>
    <property type="match status" value="1"/>
</dbReference>
<dbReference type="GO" id="GO:0005829">
    <property type="term" value="C:cytosol"/>
    <property type="evidence" value="ECO:0007669"/>
    <property type="project" value="TreeGrafter"/>
</dbReference>
<comment type="catalytic activity">
    <reaction evidence="7">
        <text>a hydroperoxide + [thioredoxin]-dithiol = an alcohol + [thioredoxin]-disulfide + H2O</text>
        <dbReference type="Rhea" id="RHEA:62620"/>
        <dbReference type="Rhea" id="RHEA-COMP:10698"/>
        <dbReference type="Rhea" id="RHEA-COMP:10700"/>
        <dbReference type="ChEBI" id="CHEBI:15377"/>
        <dbReference type="ChEBI" id="CHEBI:29950"/>
        <dbReference type="ChEBI" id="CHEBI:30879"/>
        <dbReference type="ChEBI" id="CHEBI:35924"/>
        <dbReference type="ChEBI" id="CHEBI:50058"/>
        <dbReference type="EC" id="1.11.1.24"/>
    </reaction>
</comment>
<dbReference type="GO" id="GO:0042744">
    <property type="term" value="P:hydrogen peroxide catabolic process"/>
    <property type="evidence" value="ECO:0007669"/>
    <property type="project" value="TreeGrafter"/>
</dbReference>
<organism evidence="9 10">
    <name type="scientific">Homarus americanus</name>
    <name type="common">American lobster</name>
    <dbReference type="NCBI Taxonomy" id="6706"/>
    <lineage>
        <taxon>Eukaryota</taxon>
        <taxon>Metazoa</taxon>
        <taxon>Ecdysozoa</taxon>
        <taxon>Arthropoda</taxon>
        <taxon>Crustacea</taxon>
        <taxon>Multicrustacea</taxon>
        <taxon>Malacostraca</taxon>
        <taxon>Eumalacostraca</taxon>
        <taxon>Eucarida</taxon>
        <taxon>Decapoda</taxon>
        <taxon>Pleocyemata</taxon>
        <taxon>Astacidea</taxon>
        <taxon>Nephropoidea</taxon>
        <taxon>Nephropidae</taxon>
        <taxon>Homarus</taxon>
    </lineage>
</organism>
<dbReference type="EMBL" id="JAHLQT010024959">
    <property type="protein sequence ID" value="KAG7164799.1"/>
    <property type="molecule type" value="Genomic_DNA"/>
</dbReference>
<feature type="domain" description="Thioredoxin" evidence="8">
    <location>
        <begin position="7"/>
        <end position="87"/>
    </location>
</feature>
<dbReference type="SUPFAM" id="SSF52833">
    <property type="entry name" value="Thioredoxin-like"/>
    <property type="match status" value="1"/>
</dbReference>
<dbReference type="Gene3D" id="3.40.30.10">
    <property type="entry name" value="Glutaredoxin"/>
    <property type="match status" value="1"/>
</dbReference>
<feature type="non-terminal residue" evidence="9">
    <location>
        <position position="1"/>
    </location>
</feature>